<dbReference type="NCBIfam" id="TIGR01947">
    <property type="entry name" value="rnfG"/>
    <property type="match status" value="1"/>
</dbReference>
<evidence type="ECO:0000256" key="4">
    <source>
        <dbReference type="ARBA" id="ARBA00022643"/>
    </source>
</evidence>
<organism evidence="9 10">
    <name type="scientific">Marinilabilia salmonicolor</name>
    <dbReference type="NCBI Taxonomy" id="989"/>
    <lineage>
        <taxon>Bacteria</taxon>
        <taxon>Pseudomonadati</taxon>
        <taxon>Bacteroidota</taxon>
        <taxon>Bacteroidia</taxon>
        <taxon>Marinilabiliales</taxon>
        <taxon>Marinilabiliaceae</taxon>
        <taxon>Marinilabilia</taxon>
    </lineage>
</organism>
<dbReference type="PANTHER" id="PTHR36118:SF1">
    <property type="entry name" value="ION-TRANSLOCATING OXIDOREDUCTASE COMPLEX SUBUNIT G"/>
    <property type="match status" value="1"/>
</dbReference>
<dbReference type="SMART" id="SM00900">
    <property type="entry name" value="FMN_bind"/>
    <property type="match status" value="1"/>
</dbReference>
<dbReference type="InterPro" id="IPR010209">
    <property type="entry name" value="Ion_transpt_RnfG/RsxG"/>
</dbReference>
<dbReference type="GO" id="GO:0005886">
    <property type="term" value="C:plasma membrane"/>
    <property type="evidence" value="ECO:0007669"/>
    <property type="project" value="UniProtKB-SubCell"/>
</dbReference>
<evidence type="ECO:0000313" key="10">
    <source>
        <dbReference type="Proteomes" id="UP000252733"/>
    </source>
</evidence>
<evidence type="ECO:0000256" key="5">
    <source>
        <dbReference type="ARBA" id="ARBA00022982"/>
    </source>
</evidence>
<feature type="domain" description="FMN-binding" evidence="8">
    <location>
        <begin position="98"/>
        <end position="213"/>
    </location>
</feature>
<protein>
    <recommendedName>
        <fullName evidence="6">Ion-translocating oxidoreductase complex subunit G</fullName>
        <ecNumber evidence="6">7.-.-.-</ecNumber>
    </recommendedName>
    <alternativeName>
        <fullName evidence="6">Rnf electron transport complex subunit G</fullName>
    </alternativeName>
</protein>
<comment type="cofactor">
    <cofactor evidence="6">
        <name>FMN</name>
        <dbReference type="ChEBI" id="CHEBI:58210"/>
    </cofactor>
</comment>
<dbReference type="Gene3D" id="3.90.1010.20">
    <property type="match status" value="1"/>
</dbReference>
<accession>A0A368VCH3</accession>
<dbReference type="Proteomes" id="UP000252733">
    <property type="component" value="Unassembled WGS sequence"/>
</dbReference>
<dbReference type="GO" id="GO:0010181">
    <property type="term" value="F:FMN binding"/>
    <property type="evidence" value="ECO:0007669"/>
    <property type="project" value="InterPro"/>
</dbReference>
<dbReference type="Pfam" id="PF04205">
    <property type="entry name" value="FMN_bind"/>
    <property type="match status" value="1"/>
</dbReference>
<keyword evidence="6" id="KW-1003">Cell membrane</keyword>
<dbReference type="InterPro" id="IPR007329">
    <property type="entry name" value="FMN-bd"/>
</dbReference>
<evidence type="ECO:0000256" key="1">
    <source>
        <dbReference type="ARBA" id="ARBA00022448"/>
    </source>
</evidence>
<dbReference type="RefSeq" id="WP_114436892.1">
    <property type="nucleotide sequence ID" value="NZ_QPIZ01000008.1"/>
</dbReference>
<dbReference type="GO" id="GO:0009055">
    <property type="term" value="F:electron transfer activity"/>
    <property type="evidence" value="ECO:0007669"/>
    <property type="project" value="InterPro"/>
</dbReference>
<keyword evidence="6 7" id="KW-1133">Transmembrane helix</keyword>
<dbReference type="EC" id="7.-.-.-" evidence="6"/>
<dbReference type="EMBL" id="QPIZ01000008">
    <property type="protein sequence ID" value="RCW36671.1"/>
    <property type="molecule type" value="Genomic_DNA"/>
</dbReference>
<dbReference type="PANTHER" id="PTHR36118">
    <property type="entry name" value="ION-TRANSLOCATING OXIDOREDUCTASE COMPLEX SUBUNIT G"/>
    <property type="match status" value="1"/>
</dbReference>
<keyword evidence="6 7" id="KW-0812">Transmembrane</keyword>
<gene>
    <name evidence="6" type="primary">rnfG</name>
    <name evidence="9" type="ORF">DFO77_108113</name>
</gene>
<keyword evidence="1 6" id="KW-0813">Transport</keyword>
<dbReference type="AlphaFoldDB" id="A0A368VCH3"/>
<comment type="subcellular location">
    <subcellularLocation>
        <location evidence="6">Cell membrane</location>
        <topology evidence="6">Single-pass membrane protein</topology>
    </subcellularLocation>
</comment>
<sequence length="236" mass="24552">MGKKASTLPNMAITLVIITMIAGGSLGYIYKLTSGPIAVAKEQKQQEAIRLVVPEFDNNPAQEMYKIAADGGDSLNVFPAKKDGINVGVAIESVSHKGFSGDVKIMVGILPDGTISNYAVLEHKETPGLGTKMVTWFKPSDDAEAGASGNAFANWLFGIKSDSGGGNTSIVGIDPSETNLTVSKDGGDIDAITAATISSRAFLDAVQKAWATYNKNADAYSSATTKSNDAQKGGAQ</sequence>
<dbReference type="GO" id="GO:0022900">
    <property type="term" value="P:electron transport chain"/>
    <property type="evidence" value="ECO:0007669"/>
    <property type="project" value="UniProtKB-UniRule"/>
</dbReference>
<dbReference type="PIRSF" id="PIRSF006091">
    <property type="entry name" value="E_trnsport_RnfG"/>
    <property type="match status" value="1"/>
</dbReference>
<evidence type="ECO:0000313" key="9">
    <source>
        <dbReference type="EMBL" id="RCW36671.1"/>
    </source>
</evidence>
<keyword evidence="6 7" id="KW-0472">Membrane</keyword>
<keyword evidence="10" id="KW-1185">Reference proteome</keyword>
<keyword evidence="5 6" id="KW-0249">Electron transport</keyword>
<comment type="caution">
    <text evidence="9">The sequence shown here is derived from an EMBL/GenBank/DDBJ whole genome shotgun (WGS) entry which is preliminary data.</text>
</comment>
<comment type="similarity">
    <text evidence="6">Belongs to the RnfG family.</text>
</comment>
<dbReference type="HAMAP" id="MF_00479">
    <property type="entry name" value="RsxG_RnfG"/>
    <property type="match status" value="1"/>
</dbReference>
<comment type="subunit">
    <text evidence="6">The complex is composed of six subunits: RnfA, RnfB, RnfC, RnfD, RnfE and RnfG.</text>
</comment>
<keyword evidence="6" id="KW-1278">Translocase</keyword>
<feature type="transmembrane region" description="Helical" evidence="7">
    <location>
        <begin position="12"/>
        <end position="30"/>
    </location>
</feature>
<evidence type="ECO:0000256" key="6">
    <source>
        <dbReference type="HAMAP-Rule" id="MF_00479"/>
    </source>
</evidence>
<evidence type="ECO:0000259" key="8">
    <source>
        <dbReference type="SMART" id="SM00900"/>
    </source>
</evidence>
<keyword evidence="3 6" id="KW-0285">Flavoprotein</keyword>
<evidence type="ECO:0000256" key="7">
    <source>
        <dbReference type="SAM" id="Phobius"/>
    </source>
</evidence>
<proteinExistence type="inferred from homology"/>
<evidence type="ECO:0000256" key="3">
    <source>
        <dbReference type="ARBA" id="ARBA00022630"/>
    </source>
</evidence>
<keyword evidence="4 6" id="KW-0288">FMN</keyword>
<evidence type="ECO:0000256" key="2">
    <source>
        <dbReference type="ARBA" id="ARBA00022553"/>
    </source>
</evidence>
<comment type="function">
    <text evidence="6">Part of a membrane-bound complex that couples electron transfer with translocation of ions across the membrane.</text>
</comment>
<reference evidence="9 10" key="1">
    <citation type="submission" date="2018-07" db="EMBL/GenBank/DDBJ databases">
        <title>Freshwater and sediment microbial communities from various areas in North America, analyzing microbe dynamics in response to fracking.</title>
        <authorList>
            <person name="Lamendella R."/>
        </authorList>
    </citation>
    <scope>NUCLEOTIDE SEQUENCE [LARGE SCALE GENOMIC DNA]</scope>
    <source>
        <strain evidence="9 10">160A</strain>
    </source>
</reference>
<name>A0A368VCH3_9BACT</name>
<feature type="modified residue" description="FMN phosphoryl threonine" evidence="6">
    <location>
        <position position="196"/>
    </location>
</feature>
<keyword evidence="2 6" id="KW-0597">Phosphoprotein</keyword>